<dbReference type="EMBL" id="CABEEZ010000125">
    <property type="protein sequence ID" value="VTR51953.1"/>
    <property type="molecule type" value="Genomic_DNA"/>
</dbReference>
<protein>
    <submittedName>
        <fullName evidence="1">Uncharacterized protein</fullName>
    </submittedName>
</protein>
<organism evidence="1">
    <name type="scientific">Serratia fonticola</name>
    <dbReference type="NCBI Taxonomy" id="47917"/>
    <lineage>
        <taxon>Bacteria</taxon>
        <taxon>Pseudomonadati</taxon>
        <taxon>Pseudomonadota</taxon>
        <taxon>Gammaproteobacteria</taxon>
        <taxon>Enterobacterales</taxon>
        <taxon>Yersiniaceae</taxon>
        <taxon>Serratia</taxon>
    </lineage>
</organism>
<evidence type="ECO:0000313" key="1">
    <source>
        <dbReference type="EMBL" id="VTR51953.1"/>
    </source>
</evidence>
<accession>A0A4U9VYR8</accession>
<gene>
    <name evidence="1" type="ORF">NCTC12965_06270</name>
</gene>
<dbReference type="AlphaFoldDB" id="A0A4U9VYR8"/>
<reference evidence="1" key="1">
    <citation type="submission" date="2019-05" db="EMBL/GenBank/DDBJ databases">
        <authorList>
            <consortium name="Pathogen Informatics"/>
        </authorList>
    </citation>
    <scope>NUCLEOTIDE SEQUENCE [LARGE SCALE GENOMIC DNA]</scope>
    <source>
        <strain evidence="1">NCTC12965</strain>
    </source>
</reference>
<proteinExistence type="predicted"/>
<name>A0A4U9VYR8_SERFO</name>
<sequence length="47" mass="5655">MANNMERITLTPYQTIFYYEWLQDPDRSDYNIVIDNTIVGEIDKKKV</sequence>